<proteinExistence type="predicted"/>
<evidence type="ECO:0000313" key="2">
    <source>
        <dbReference type="EMBL" id="GII30438.1"/>
    </source>
</evidence>
<gene>
    <name evidence="2" type="ORF">Pmi06nite_38800</name>
</gene>
<keyword evidence="3" id="KW-1185">Reference proteome</keyword>
<dbReference type="EMBL" id="BOOO01000019">
    <property type="protein sequence ID" value="GII30438.1"/>
    <property type="molecule type" value="Genomic_DNA"/>
</dbReference>
<name>A0A8J3XBE2_9ACTN</name>
<reference evidence="2 3" key="1">
    <citation type="submission" date="2021-01" db="EMBL/GenBank/DDBJ databases">
        <title>Whole genome shotgun sequence of Planotetraspora mira NBRC 15435.</title>
        <authorList>
            <person name="Komaki H."/>
            <person name="Tamura T."/>
        </authorList>
    </citation>
    <scope>NUCLEOTIDE SEQUENCE [LARGE SCALE GENOMIC DNA]</scope>
    <source>
        <strain evidence="2 3">NBRC 15435</strain>
    </source>
</reference>
<feature type="compositionally biased region" description="Basic and acidic residues" evidence="1">
    <location>
        <begin position="62"/>
        <end position="81"/>
    </location>
</feature>
<sequence>MLGGLSEGPGPEGVEVGGFVTRGEVVTELFKGKVEQRHSDLQASQVSGHFTPSVGSSAIPSETHREMRPVEDRNRYAIFRE</sequence>
<dbReference type="Proteomes" id="UP000650628">
    <property type="component" value="Unassembled WGS sequence"/>
</dbReference>
<protein>
    <submittedName>
        <fullName evidence="2">Uncharacterized protein</fullName>
    </submittedName>
</protein>
<feature type="region of interest" description="Disordered" evidence="1">
    <location>
        <begin position="40"/>
        <end position="81"/>
    </location>
</feature>
<comment type="caution">
    <text evidence="2">The sequence shown here is derived from an EMBL/GenBank/DDBJ whole genome shotgun (WGS) entry which is preliminary data.</text>
</comment>
<evidence type="ECO:0000313" key="3">
    <source>
        <dbReference type="Proteomes" id="UP000650628"/>
    </source>
</evidence>
<evidence type="ECO:0000256" key="1">
    <source>
        <dbReference type="SAM" id="MobiDB-lite"/>
    </source>
</evidence>
<organism evidence="2 3">
    <name type="scientific">Planotetraspora mira</name>
    <dbReference type="NCBI Taxonomy" id="58121"/>
    <lineage>
        <taxon>Bacteria</taxon>
        <taxon>Bacillati</taxon>
        <taxon>Actinomycetota</taxon>
        <taxon>Actinomycetes</taxon>
        <taxon>Streptosporangiales</taxon>
        <taxon>Streptosporangiaceae</taxon>
        <taxon>Planotetraspora</taxon>
    </lineage>
</organism>
<dbReference type="AlphaFoldDB" id="A0A8J3XBE2"/>
<feature type="compositionally biased region" description="Polar residues" evidence="1">
    <location>
        <begin position="41"/>
        <end position="60"/>
    </location>
</feature>
<accession>A0A8J3XBE2</accession>